<evidence type="ECO:0000313" key="2">
    <source>
        <dbReference type="EMBL" id="GFS67467.1"/>
    </source>
</evidence>
<keyword evidence="1" id="KW-1133">Transmembrane helix</keyword>
<gene>
    <name evidence="2" type="ORF">NPIL_168601</name>
</gene>
<accession>A0A8X6J0X2</accession>
<feature type="transmembrane region" description="Helical" evidence="1">
    <location>
        <begin position="89"/>
        <end position="109"/>
    </location>
</feature>
<keyword evidence="3" id="KW-1185">Reference proteome</keyword>
<keyword evidence="1" id="KW-0812">Transmembrane</keyword>
<dbReference type="AlphaFoldDB" id="A0A8X6J0X2"/>
<evidence type="ECO:0000313" key="3">
    <source>
        <dbReference type="Proteomes" id="UP000887013"/>
    </source>
</evidence>
<name>A0A8X6J0X2_NEPPI</name>
<evidence type="ECO:0000256" key="1">
    <source>
        <dbReference type="SAM" id="Phobius"/>
    </source>
</evidence>
<organism evidence="2 3">
    <name type="scientific">Nephila pilipes</name>
    <name type="common">Giant wood spider</name>
    <name type="synonym">Nephila maculata</name>
    <dbReference type="NCBI Taxonomy" id="299642"/>
    <lineage>
        <taxon>Eukaryota</taxon>
        <taxon>Metazoa</taxon>
        <taxon>Ecdysozoa</taxon>
        <taxon>Arthropoda</taxon>
        <taxon>Chelicerata</taxon>
        <taxon>Arachnida</taxon>
        <taxon>Araneae</taxon>
        <taxon>Araneomorphae</taxon>
        <taxon>Entelegynae</taxon>
        <taxon>Araneoidea</taxon>
        <taxon>Nephilidae</taxon>
        <taxon>Nephila</taxon>
    </lineage>
</organism>
<proteinExistence type="predicted"/>
<dbReference type="Proteomes" id="UP000887013">
    <property type="component" value="Unassembled WGS sequence"/>
</dbReference>
<sequence>MKTKSKIPEAAAFMILQESLRMSRKPRHTEIKTGRIPITSTRLKGTSEQPPLGYQRAQRVSEGHFLAISLDIDSRVEDGMRLKMSSISCYGYTAAVVITQGYILCWLLLHTCWLVATRLAGYYILAQRKRCM</sequence>
<dbReference type="EMBL" id="BMAW01094798">
    <property type="protein sequence ID" value="GFS67467.1"/>
    <property type="molecule type" value="Genomic_DNA"/>
</dbReference>
<reference evidence="2" key="1">
    <citation type="submission" date="2020-08" db="EMBL/GenBank/DDBJ databases">
        <title>Multicomponent nature underlies the extraordinary mechanical properties of spider dragline silk.</title>
        <authorList>
            <person name="Kono N."/>
            <person name="Nakamura H."/>
            <person name="Mori M."/>
            <person name="Yoshida Y."/>
            <person name="Ohtoshi R."/>
            <person name="Malay A.D."/>
            <person name="Moran D.A.P."/>
            <person name="Tomita M."/>
            <person name="Numata K."/>
            <person name="Arakawa K."/>
        </authorList>
    </citation>
    <scope>NUCLEOTIDE SEQUENCE</scope>
</reference>
<keyword evidence="1" id="KW-0472">Membrane</keyword>
<protein>
    <submittedName>
        <fullName evidence="2">Uncharacterized protein</fullName>
    </submittedName>
</protein>
<comment type="caution">
    <text evidence="2">The sequence shown here is derived from an EMBL/GenBank/DDBJ whole genome shotgun (WGS) entry which is preliminary data.</text>
</comment>